<feature type="domain" description="Mor transcription activator" evidence="1">
    <location>
        <begin position="58"/>
        <end position="126"/>
    </location>
</feature>
<dbReference type="InterPro" id="IPR014875">
    <property type="entry name" value="Mor_transcription_activator"/>
</dbReference>
<dbReference type="EMBL" id="JBHSLV010000019">
    <property type="protein sequence ID" value="MFC5393039.1"/>
    <property type="molecule type" value="Genomic_DNA"/>
</dbReference>
<proteinExistence type="predicted"/>
<evidence type="ECO:0000259" key="1">
    <source>
        <dbReference type="Pfam" id="PF08765"/>
    </source>
</evidence>
<evidence type="ECO:0000313" key="2">
    <source>
        <dbReference type="EMBL" id="MFC5393039.1"/>
    </source>
</evidence>
<sequence>MTAAARKIEIRDRDVADSIRTINAKFGVEAAIALIEAFGGTEIYIPETWREGHPLNVVGEELAQALCTEIGGSTVVIPKELLTSEARHRRALELDQEGLRPAEIARALNLTERHVYKLLSSAPRTRRGKRRFVDPRQISFLPPDEEQP</sequence>
<protein>
    <submittedName>
        <fullName evidence="2">Mor transcription activator family protein</fullName>
    </submittedName>
</protein>
<name>A0ABW0HAQ9_9HYPH</name>
<dbReference type="Proteomes" id="UP001596104">
    <property type="component" value="Unassembled WGS sequence"/>
</dbReference>
<keyword evidence="3" id="KW-1185">Reference proteome</keyword>
<gene>
    <name evidence="2" type="ORF">ACFPPC_10385</name>
</gene>
<accession>A0ABW0HAQ9</accession>
<evidence type="ECO:0000313" key="3">
    <source>
        <dbReference type="Proteomes" id="UP001596104"/>
    </source>
</evidence>
<dbReference type="RefSeq" id="WP_377007949.1">
    <property type="nucleotide sequence ID" value="NZ_JBHSLV010000019.1"/>
</dbReference>
<reference evidence="3" key="1">
    <citation type="journal article" date="2019" name="Int. J. Syst. Evol. Microbiol.">
        <title>The Global Catalogue of Microorganisms (GCM) 10K type strain sequencing project: providing services to taxonomists for standard genome sequencing and annotation.</title>
        <authorList>
            <consortium name="The Broad Institute Genomics Platform"/>
            <consortium name="The Broad Institute Genome Sequencing Center for Infectious Disease"/>
            <person name="Wu L."/>
            <person name="Ma J."/>
        </authorList>
    </citation>
    <scope>NUCLEOTIDE SEQUENCE [LARGE SCALE GENOMIC DNA]</scope>
    <source>
        <strain evidence="3">CGMCC 1.16326</strain>
    </source>
</reference>
<dbReference type="SUPFAM" id="SSF46689">
    <property type="entry name" value="Homeodomain-like"/>
    <property type="match status" value="1"/>
</dbReference>
<organism evidence="2 3">
    <name type="scientific">Bosea vestrisii</name>
    <dbReference type="NCBI Taxonomy" id="151416"/>
    <lineage>
        <taxon>Bacteria</taxon>
        <taxon>Pseudomonadati</taxon>
        <taxon>Pseudomonadota</taxon>
        <taxon>Alphaproteobacteria</taxon>
        <taxon>Hyphomicrobiales</taxon>
        <taxon>Boseaceae</taxon>
        <taxon>Bosea</taxon>
    </lineage>
</organism>
<dbReference type="Pfam" id="PF08765">
    <property type="entry name" value="Mor"/>
    <property type="match status" value="1"/>
</dbReference>
<comment type="caution">
    <text evidence="2">The sequence shown here is derived from an EMBL/GenBank/DDBJ whole genome shotgun (WGS) entry which is preliminary data.</text>
</comment>
<dbReference type="InterPro" id="IPR009057">
    <property type="entry name" value="Homeodomain-like_sf"/>
</dbReference>